<feature type="domain" description="Protein FecR C-terminal" evidence="3">
    <location>
        <begin position="325"/>
        <end position="392"/>
    </location>
</feature>
<feature type="domain" description="FecR protein" evidence="2">
    <location>
        <begin position="194"/>
        <end position="279"/>
    </location>
</feature>
<sequence>MSLTKERIHYLLDTYISKRATPMEENELMEWILEAKEDSELKNYVLGIWNENKSAEDLSYVKWDEIYSSVIQSKIVSLRPKVRQMRWLKLTAAAAIFIGLTAGVYYYLAPHSNHPVATSVEKVNDVAAPLGTKAVLTLADGTKIELDSTGNGILAVQGNVKITKQGIGGISYMGTPAGKVTYNTLSVPRGSRPLNLTLSDGTRVWINVGSSLTYPTVFTGKERKVKMTGEAYFEVAHNSMMPFLVQHNDATVKVLGTHFNVNTYDDESTEQITLLEGSVSVTQGTISGLLKPGQQARINNDGNSGIKILNDVDMNGVMAWKDGKFMFDKNTDIYTIMRQVSRWYNVDVEYQGKINQHFWGAISKNVNVSQVLKILEAAGGIKFRVEKNKIIVMSESS</sequence>
<evidence type="ECO:0000313" key="4">
    <source>
        <dbReference type="EMBL" id="RNI37821.1"/>
    </source>
</evidence>
<dbReference type="EMBL" id="RJJR01000004">
    <property type="protein sequence ID" value="RNI37821.1"/>
    <property type="molecule type" value="Genomic_DNA"/>
</dbReference>
<dbReference type="Gene3D" id="3.55.50.30">
    <property type="match status" value="1"/>
</dbReference>
<dbReference type="Gene3D" id="2.60.120.1440">
    <property type="match status" value="1"/>
</dbReference>
<dbReference type="Pfam" id="PF04773">
    <property type="entry name" value="FecR"/>
    <property type="match status" value="1"/>
</dbReference>
<dbReference type="RefSeq" id="WP_123119809.1">
    <property type="nucleotide sequence ID" value="NZ_RJJR01000004.1"/>
</dbReference>
<accession>A0A3M9NJD9</accession>
<name>A0A3M9NJD9_9BACT</name>
<dbReference type="OrthoDB" id="1099963at2"/>
<dbReference type="GO" id="GO:0016989">
    <property type="term" value="F:sigma factor antagonist activity"/>
    <property type="evidence" value="ECO:0007669"/>
    <property type="project" value="TreeGrafter"/>
</dbReference>
<keyword evidence="5" id="KW-1185">Reference proteome</keyword>
<reference evidence="4 5" key="1">
    <citation type="submission" date="2018-11" db="EMBL/GenBank/DDBJ databases">
        <title>Draft genome sequence of Ferruginibacter sp. BO-59.</title>
        <authorList>
            <person name="Im W.T."/>
        </authorList>
    </citation>
    <scope>NUCLEOTIDE SEQUENCE [LARGE SCALE GENOMIC DNA]</scope>
    <source>
        <strain evidence="4 5">BO-59</strain>
    </source>
</reference>
<keyword evidence="1" id="KW-1133">Transmembrane helix</keyword>
<evidence type="ECO:0000259" key="2">
    <source>
        <dbReference type="Pfam" id="PF04773"/>
    </source>
</evidence>
<dbReference type="Proteomes" id="UP000267223">
    <property type="component" value="Unassembled WGS sequence"/>
</dbReference>
<dbReference type="PANTHER" id="PTHR30273">
    <property type="entry name" value="PERIPLASMIC SIGNAL SENSOR AND SIGMA FACTOR ACTIVATOR FECR-RELATED"/>
    <property type="match status" value="1"/>
</dbReference>
<keyword evidence="1" id="KW-0812">Transmembrane</keyword>
<evidence type="ECO:0000313" key="5">
    <source>
        <dbReference type="Proteomes" id="UP000267223"/>
    </source>
</evidence>
<dbReference type="AlphaFoldDB" id="A0A3M9NJD9"/>
<proteinExistence type="predicted"/>
<dbReference type="Pfam" id="PF16344">
    <property type="entry name" value="FecR_C"/>
    <property type="match status" value="1"/>
</dbReference>
<gene>
    <name evidence="4" type="ORF">EFY79_06110</name>
</gene>
<protein>
    <submittedName>
        <fullName evidence="4">FecR family protein</fullName>
    </submittedName>
</protein>
<dbReference type="PANTHER" id="PTHR30273:SF2">
    <property type="entry name" value="PROTEIN FECR"/>
    <property type="match status" value="1"/>
</dbReference>
<evidence type="ECO:0000256" key="1">
    <source>
        <dbReference type="SAM" id="Phobius"/>
    </source>
</evidence>
<dbReference type="InterPro" id="IPR006860">
    <property type="entry name" value="FecR"/>
</dbReference>
<keyword evidence="1" id="KW-0472">Membrane</keyword>
<dbReference type="InterPro" id="IPR012373">
    <property type="entry name" value="Ferrdict_sens_TM"/>
</dbReference>
<feature type="transmembrane region" description="Helical" evidence="1">
    <location>
        <begin position="87"/>
        <end position="108"/>
    </location>
</feature>
<evidence type="ECO:0000259" key="3">
    <source>
        <dbReference type="Pfam" id="PF16344"/>
    </source>
</evidence>
<dbReference type="InterPro" id="IPR032508">
    <property type="entry name" value="FecR_C"/>
</dbReference>
<comment type="caution">
    <text evidence="4">The sequence shown here is derived from an EMBL/GenBank/DDBJ whole genome shotgun (WGS) entry which is preliminary data.</text>
</comment>
<organism evidence="4 5">
    <name type="scientific">Hanamia caeni</name>
    <dbReference type="NCBI Taxonomy" id="2294116"/>
    <lineage>
        <taxon>Bacteria</taxon>
        <taxon>Pseudomonadati</taxon>
        <taxon>Bacteroidota</taxon>
        <taxon>Chitinophagia</taxon>
        <taxon>Chitinophagales</taxon>
        <taxon>Chitinophagaceae</taxon>
        <taxon>Hanamia</taxon>
    </lineage>
</organism>